<dbReference type="AlphaFoldDB" id="A0A1X1Y4I9"/>
<reference evidence="2 3" key="1">
    <citation type="submission" date="2016-01" db="EMBL/GenBank/DDBJ databases">
        <title>The new phylogeny of the genus Mycobacterium.</title>
        <authorList>
            <person name="Tarcisio F."/>
            <person name="Conor M."/>
            <person name="Antonella G."/>
            <person name="Elisabetta G."/>
            <person name="Giulia F.S."/>
            <person name="Sara T."/>
            <person name="Anna F."/>
            <person name="Clotilde B."/>
            <person name="Roberto B."/>
            <person name="Veronica D.S."/>
            <person name="Fabio R."/>
            <person name="Monica P."/>
            <person name="Olivier J."/>
            <person name="Enrico T."/>
            <person name="Nicola S."/>
        </authorList>
    </citation>
    <scope>NUCLEOTIDE SEQUENCE [LARGE SCALE GENOMIC DNA]</scope>
    <source>
        <strain evidence="2 3">DSM 45166</strain>
    </source>
</reference>
<dbReference type="RefSeq" id="WP_045378603.1">
    <property type="nucleotide sequence ID" value="NZ_BBKA01000051.1"/>
</dbReference>
<accession>A0A1X1Y4I9</accession>
<evidence type="ECO:0000313" key="3">
    <source>
        <dbReference type="Proteomes" id="UP000193487"/>
    </source>
</evidence>
<evidence type="ECO:0000313" key="2">
    <source>
        <dbReference type="EMBL" id="ORW05931.1"/>
    </source>
</evidence>
<evidence type="ECO:0000259" key="1">
    <source>
        <dbReference type="Pfam" id="PF05305"/>
    </source>
</evidence>
<sequence>MIKGVGELRSRHPAGYWDTLRAAKVKIWIAAAIAAITLVAATPQARADDDAFLDVLSDTYFYQKYGPKVLLNEGYKVCNAIDEQGASEEEAIDMVQSDLDVSPFAAGEIVGAAMAGLGC</sequence>
<comment type="caution">
    <text evidence="2">The sequence shown here is derived from an EMBL/GenBank/DDBJ whole genome shotgun (WGS) entry which is preliminary data.</text>
</comment>
<protein>
    <recommendedName>
        <fullName evidence="1">DUF732 domain-containing protein</fullName>
    </recommendedName>
</protein>
<proteinExistence type="predicted"/>
<dbReference type="Pfam" id="PF05305">
    <property type="entry name" value="DUF732"/>
    <property type="match status" value="1"/>
</dbReference>
<dbReference type="EMBL" id="LQPE01000076">
    <property type="protein sequence ID" value="ORW05931.1"/>
    <property type="molecule type" value="Genomic_DNA"/>
</dbReference>
<name>A0A1X1Y4I9_9MYCO</name>
<organism evidence="2 3">
    <name type="scientific">Mycobacterium kyorinense</name>
    <dbReference type="NCBI Taxonomy" id="487514"/>
    <lineage>
        <taxon>Bacteria</taxon>
        <taxon>Bacillati</taxon>
        <taxon>Actinomycetota</taxon>
        <taxon>Actinomycetes</taxon>
        <taxon>Mycobacteriales</taxon>
        <taxon>Mycobacteriaceae</taxon>
        <taxon>Mycobacterium</taxon>
    </lineage>
</organism>
<dbReference type="InterPro" id="IPR007969">
    <property type="entry name" value="DUF732"/>
</dbReference>
<feature type="domain" description="DUF732" evidence="1">
    <location>
        <begin position="48"/>
        <end position="115"/>
    </location>
</feature>
<keyword evidence="3" id="KW-1185">Reference proteome</keyword>
<gene>
    <name evidence="2" type="ORF">AWC14_26385</name>
</gene>
<dbReference type="Proteomes" id="UP000193487">
    <property type="component" value="Unassembled WGS sequence"/>
</dbReference>